<organism evidence="2 3">
    <name type="scientific">Trichoderma ghanense</name>
    <dbReference type="NCBI Taxonomy" id="65468"/>
    <lineage>
        <taxon>Eukaryota</taxon>
        <taxon>Fungi</taxon>
        <taxon>Dikarya</taxon>
        <taxon>Ascomycota</taxon>
        <taxon>Pezizomycotina</taxon>
        <taxon>Sordariomycetes</taxon>
        <taxon>Hypocreomycetidae</taxon>
        <taxon>Hypocreales</taxon>
        <taxon>Hypocreaceae</taxon>
        <taxon>Trichoderma</taxon>
    </lineage>
</organism>
<evidence type="ECO:0000313" key="2">
    <source>
        <dbReference type="EMBL" id="TFB03297.1"/>
    </source>
</evidence>
<dbReference type="GeneID" id="300575996"/>
<comment type="caution">
    <text evidence="2">The sequence shown here is derived from an EMBL/GenBank/DDBJ whole genome shotgun (WGS) entry which is preliminary data.</text>
</comment>
<protein>
    <submittedName>
        <fullName evidence="2">Uncharacterized protein</fullName>
    </submittedName>
</protein>
<feature type="compositionally biased region" description="Basic and acidic residues" evidence="1">
    <location>
        <begin position="281"/>
        <end position="290"/>
    </location>
</feature>
<feature type="region of interest" description="Disordered" evidence="1">
    <location>
        <begin position="93"/>
        <end position="123"/>
    </location>
</feature>
<feature type="region of interest" description="Disordered" evidence="1">
    <location>
        <begin position="281"/>
        <end position="320"/>
    </location>
</feature>
<feature type="compositionally biased region" description="Basic and acidic residues" evidence="1">
    <location>
        <begin position="93"/>
        <end position="108"/>
    </location>
</feature>
<dbReference type="Proteomes" id="UP001642720">
    <property type="component" value="Unassembled WGS sequence"/>
</dbReference>
<feature type="region of interest" description="Disordered" evidence="1">
    <location>
        <begin position="152"/>
        <end position="175"/>
    </location>
</feature>
<accession>A0ABY2H6C1</accession>
<proteinExistence type="predicted"/>
<sequence length="483" mass="50081">MSLNSSWKSIPSLLMLPRAAPIVLLKDEQRKLVPDKEAKEADGELQQGDFPREAVLLEGPAPDEPEVEQGEVCRLDEDGGAFVGIDRCGGAEEAHPVEEEEGAGDKRVRLAVGRPGGDGGLEEAGAGVELWQAMARAGDEAEDLGRGVEEVEELGHEEEAERLGEVAEDADDGEDHAGEVAVGVSDEDAGGVPVVAEEGARDADPGEEQVEREEVGVGGRVRVGREKVEAVVEGDEQGDDEALGDFDAVDAGEHVDALRAEHGDAGHVGVVEGAEVEELAEQRLERQRDDDGGDVEVDKVDDEERDGGDARDPPLVAPADVEEVVADAEEGDGLEGDDGAEETAPLIRIPLHLNHHIAIPASARRRHDILVERKRDKHNHGDEIDGGAHGAHALGQLRAVDFAEVAPAEAGLDKGRAEPADHGVAEREGGEGEREGGDEGLAVAAEGVEEDGERGGGEGGQAEGFGAGEAGWGGGGGGGVGGG</sequence>
<gene>
    <name evidence="2" type="ORF">CCMA1212_004231</name>
</gene>
<feature type="region of interest" description="Disordered" evidence="1">
    <location>
        <begin position="198"/>
        <end position="218"/>
    </location>
</feature>
<evidence type="ECO:0000256" key="1">
    <source>
        <dbReference type="SAM" id="MobiDB-lite"/>
    </source>
</evidence>
<name>A0ABY2H6C1_9HYPO</name>
<dbReference type="RefSeq" id="XP_073559498.1">
    <property type="nucleotide sequence ID" value="XM_073701546.1"/>
</dbReference>
<feature type="compositionally biased region" description="Basic and acidic residues" evidence="1">
    <location>
        <begin position="152"/>
        <end position="165"/>
    </location>
</feature>
<feature type="compositionally biased region" description="Gly residues" evidence="1">
    <location>
        <begin position="457"/>
        <end position="483"/>
    </location>
</feature>
<evidence type="ECO:0000313" key="3">
    <source>
        <dbReference type="Proteomes" id="UP001642720"/>
    </source>
</evidence>
<reference evidence="2 3" key="1">
    <citation type="submission" date="2018-01" db="EMBL/GenBank/DDBJ databases">
        <title>Genome characterization of the sugarcane-associated fungus Trichoderma ghanense CCMA-1212 and their application in lignocelulose bioconversion.</title>
        <authorList>
            <person name="Steindorff A.S."/>
            <person name="Mendes T.D."/>
            <person name="Vilela E.S.D."/>
            <person name="Rodrigues D.S."/>
            <person name="Formighieri E.F."/>
            <person name="Melo I.S."/>
            <person name="Favaro L.C.L."/>
        </authorList>
    </citation>
    <scope>NUCLEOTIDE SEQUENCE [LARGE SCALE GENOMIC DNA]</scope>
    <source>
        <strain evidence="2 3">CCMA-1212</strain>
    </source>
</reference>
<feature type="region of interest" description="Disordered" evidence="1">
    <location>
        <begin position="413"/>
        <end position="483"/>
    </location>
</feature>
<dbReference type="EMBL" id="PPTA01000005">
    <property type="protein sequence ID" value="TFB03297.1"/>
    <property type="molecule type" value="Genomic_DNA"/>
</dbReference>
<feature type="compositionally biased region" description="Basic and acidic residues" evidence="1">
    <location>
        <begin position="413"/>
        <end position="437"/>
    </location>
</feature>
<feature type="compositionally biased region" description="Acidic residues" evidence="1">
    <location>
        <begin position="291"/>
        <end position="306"/>
    </location>
</feature>
<keyword evidence="3" id="KW-1185">Reference proteome</keyword>